<protein>
    <recommendedName>
        <fullName evidence="3">YdhG-like domain-containing protein</fullName>
    </recommendedName>
</protein>
<comment type="caution">
    <text evidence="1">The sequence shown here is derived from an EMBL/GenBank/DDBJ whole genome shotgun (WGS) entry which is preliminary data.</text>
</comment>
<evidence type="ECO:0000313" key="2">
    <source>
        <dbReference type="Proteomes" id="UP001500929"/>
    </source>
</evidence>
<organism evidence="1 2">
    <name type="scientific">Herbiconiux moechotypicola</name>
    <dbReference type="NCBI Taxonomy" id="637393"/>
    <lineage>
        <taxon>Bacteria</taxon>
        <taxon>Bacillati</taxon>
        <taxon>Actinomycetota</taxon>
        <taxon>Actinomycetes</taxon>
        <taxon>Micrococcales</taxon>
        <taxon>Microbacteriaceae</taxon>
        <taxon>Herbiconiux</taxon>
    </lineage>
</organism>
<dbReference type="SUPFAM" id="SSF159888">
    <property type="entry name" value="YdhG-like"/>
    <property type="match status" value="1"/>
</dbReference>
<reference evidence="2" key="1">
    <citation type="journal article" date="2019" name="Int. J. Syst. Evol. Microbiol.">
        <title>The Global Catalogue of Microorganisms (GCM) 10K type strain sequencing project: providing services to taxonomists for standard genome sequencing and annotation.</title>
        <authorList>
            <consortium name="The Broad Institute Genomics Platform"/>
            <consortium name="The Broad Institute Genome Sequencing Center for Infectious Disease"/>
            <person name="Wu L."/>
            <person name="Ma J."/>
        </authorList>
    </citation>
    <scope>NUCLEOTIDE SEQUENCE [LARGE SCALE GENOMIC DNA]</scope>
    <source>
        <strain evidence="2">JCM 16117</strain>
    </source>
</reference>
<dbReference type="RefSeq" id="WP_259479455.1">
    <property type="nucleotide sequence ID" value="NZ_BAAAQY010000005.1"/>
</dbReference>
<name>A0ABP5QIQ5_9MICO</name>
<dbReference type="Proteomes" id="UP001500929">
    <property type="component" value="Unassembled WGS sequence"/>
</dbReference>
<evidence type="ECO:0008006" key="3">
    <source>
        <dbReference type="Google" id="ProtNLM"/>
    </source>
</evidence>
<evidence type="ECO:0000313" key="1">
    <source>
        <dbReference type="EMBL" id="GAA2234789.1"/>
    </source>
</evidence>
<gene>
    <name evidence="1" type="ORF">GCM10009851_19770</name>
</gene>
<accession>A0ABP5QIQ5</accession>
<dbReference type="EMBL" id="BAAAQY010000005">
    <property type="protein sequence ID" value="GAA2234789.1"/>
    <property type="molecule type" value="Genomic_DNA"/>
</dbReference>
<proteinExistence type="predicted"/>
<sequence length="130" mass="13992">MTATPSRSPEVDALLAERAHPLAESIDVLRRELLALPGVVENVKWNSPNYALADDFATLQLRRPTAVQLVLHTGAAAKPDHPEIVVDPLPAGAKWAGRNRLVVTLTSSPLPADDLATLRTTLAAWVAQLH</sequence>
<keyword evidence="2" id="KW-1185">Reference proteome</keyword>